<proteinExistence type="predicted"/>
<evidence type="ECO:0000256" key="1">
    <source>
        <dbReference type="SAM" id="Phobius"/>
    </source>
</evidence>
<dbReference type="EMBL" id="JBBWWR010000012">
    <property type="protein sequence ID" value="KAK8959103.1"/>
    <property type="molecule type" value="Genomic_DNA"/>
</dbReference>
<dbReference type="PANTHER" id="PTHR33512:SF33">
    <property type="entry name" value="OS06G0158800 PROTEIN"/>
    <property type="match status" value="1"/>
</dbReference>
<evidence type="ECO:0000313" key="2">
    <source>
        <dbReference type="EMBL" id="KAK8959103.1"/>
    </source>
</evidence>
<dbReference type="PANTHER" id="PTHR33512">
    <property type="entry name" value="PROTEIN, PUTATIVE (DUF1191)-RELATED"/>
    <property type="match status" value="1"/>
</dbReference>
<reference evidence="2 3" key="1">
    <citation type="journal article" date="2022" name="Nat. Plants">
        <title>Genomes of leafy and leafless Platanthera orchids illuminate the evolution of mycoheterotrophy.</title>
        <authorList>
            <person name="Li M.H."/>
            <person name="Liu K.W."/>
            <person name="Li Z."/>
            <person name="Lu H.C."/>
            <person name="Ye Q.L."/>
            <person name="Zhang D."/>
            <person name="Wang J.Y."/>
            <person name="Li Y.F."/>
            <person name="Zhong Z.M."/>
            <person name="Liu X."/>
            <person name="Yu X."/>
            <person name="Liu D.K."/>
            <person name="Tu X.D."/>
            <person name="Liu B."/>
            <person name="Hao Y."/>
            <person name="Liao X.Y."/>
            <person name="Jiang Y.T."/>
            <person name="Sun W.H."/>
            <person name="Chen J."/>
            <person name="Chen Y.Q."/>
            <person name="Ai Y."/>
            <person name="Zhai J.W."/>
            <person name="Wu S.S."/>
            <person name="Zhou Z."/>
            <person name="Hsiao Y.Y."/>
            <person name="Wu W.L."/>
            <person name="Chen Y.Y."/>
            <person name="Lin Y.F."/>
            <person name="Hsu J.L."/>
            <person name="Li C.Y."/>
            <person name="Wang Z.W."/>
            <person name="Zhao X."/>
            <person name="Zhong W.Y."/>
            <person name="Ma X.K."/>
            <person name="Ma L."/>
            <person name="Huang J."/>
            <person name="Chen G.Z."/>
            <person name="Huang M.Z."/>
            <person name="Huang L."/>
            <person name="Peng D.H."/>
            <person name="Luo Y.B."/>
            <person name="Zou S.Q."/>
            <person name="Chen S.P."/>
            <person name="Lan S."/>
            <person name="Tsai W.C."/>
            <person name="Van de Peer Y."/>
            <person name="Liu Z.J."/>
        </authorList>
    </citation>
    <scope>NUCLEOTIDE SEQUENCE [LARGE SCALE GENOMIC DNA]</scope>
    <source>
        <strain evidence="2">Lor288</strain>
    </source>
</reference>
<name>A0ABR2M4X6_9ASPA</name>
<accession>A0ABR2M4X6</accession>
<comment type="caution">
    <text evidence="2">The sequence shown here is derived from an EMBL/GenBank/DDBJ whole genome shotgun (WGS) entry which is preliminary data.</text>
</comment>
<dbReference type="Proteomes" id="UP001412067">
    <property type="component" value="Unassembled WGS sequence"/>
</dbReference>
<evidence type="ECO:0008006" key="4">
    <source>
        <dbReference type="Google" id="ProtNLM"/>
    </source>
</evidence>
<organism evidence="2 3">
    <name type="scientific">Platanthera guangdongensis</name>
    <dbReference type="NCBI Taxonomy" id="2320717"/>
    <lineage>
        <taxon>Eukaryota</taxon>
        <taxon>Viridiplantae</taxon>
        <taxon>Streptophyta</taxon>
        <taxon>Embryophyta</taxon>
        <taxon>Tracheophyta</taxon>
        <taxon>Spermatophyta</taxon>
        <taxon>Magnoliopsida</taxon>
        <taxon>Liliopsida</taxon>
        <taxon>Asparagales</taxon>
        <taxon>Orchidaceae</taxon>
        <taxon>Orchidoideae</taxon>
        <taxon>Orchideae</taxon>
        <taxon>Orchidinae</taxon>
        <taxon>Platanthera</taxon>
    </lineage>
</organism>
<sequence>MQANGGKEKEEEKKFRAVFHGLFFLRLSSSTSAGNSQAINKSYPGSMKPRQRQRFSSKTLIFLYFFIAFSHGDSQTLVSIIKDRAFKDMDLQSIGVEYKVHLPANLTGVEAWALRMRSSTFLIEGANLSFFHFPPGIVSIPNRRRLLLVSHNIGRNRFGSLYGGATAGYSLDSPVVGFVVYDAWNSSSRDLGLEETGEHIKIEFPGLYNGSARLLCARFGEAGELSLEGEEMNGTCTAKGPGRFGVVVDDATEAQAALEGCNWRVWVAVGLGGLVLVLGAGIWVGVLVRRRRRMRQMVKEAEEGEALDVVWVGWSKMPSAGLMRTQPIMEK</sequence>
<evidence type="ECO:0000313" key="3">
    <source>
        <dbReference type="Proteomes" id="UP001412067"/>
    </source>
</evidence>
<feature type="transmembrane region" description="Helical" evidence="1">
    <location>
        <begin position="265"/>
        <end position="288"/>
    </location>
</feature>
<keyword evidence="1" id="KW-1133">Transmembrane helix</keyword>
<dbReference type="InterPro" id="IPR010605">
    <property type="entry name" value="DUF1191"/>
</dbReference>
<gene>
    <name evidence="2" type="ORF">KSP40_PGU011638</name>
</gene>
<keyword evidence="1" id="KW-0472">Membrane</keyword>
<keyword evidence="1" id="KW-0812">Transmembrane</keyword>
<dbReference type="Pfam" id="PF06697">
    <property type="entry name" value="DUF1191"/>
    <property type="match status" value="1"/>
</dbReference>
<protein>
    <recommendedName>
        <fullName evidence="4">Legume lectin domain-containing protein</fullName>
    </recommendedName>
</protein>
<keyword evidence="3" id="KW-1185">Reference proteome</keyword>